<dbReference type="AlphaFoldDB" id="A0A3M8C2A3"/>
<evidence type="ECO:0000256" key="1">
    <source>
        <dbReference type="ARBA" id="ARBA00023002"/>
    </source>
</evidence>
<dbReference type="GO" id="GO:0010133">
    <property type="term" value="P:L-proline catabolic process to L-glutamate"/>
    <property type="evidence" value="ECO:0007669"/>
    <property type="project" value="InterPro"/>
</dbReference>
<comment type="caution">
    <text evidence="4">The sequence shown here is derived from an EMBL/GenBank/DDBJ whole genome shotgun (WGS) entry which is preliminary data.</text>
</comment>
<feature type="binding site" evidence="2">
    <location>
        <begin position="193"/>
        <end position="195"/>
    </location>
    <ligand>
        <name>FAD</name>
        <dbReference type="ChEBI" id="CHEBI:57692"/>
    </ligand>
</feature>
<comment type="cofactor">
    <cofactor evidence="2">
        <name>FAD</name>
        <dbReference type="ChEBI" id="CHEBI:57692"/>
    </cofactor>
    <text evidence="2">Binds 1 FAD per subunit.</text>
</comment>
<feature type="domain" description="Proline dehydrogenase" evidence="3">
    <location>
        <begin position="52"/>
        <end position="295"/>
    </location>
</feature>
<keyword evidence="2" id="KW-0274">FAD</keyword>
<feature type="binding site" evidence="2">
    <location>
        <position position="141"/>
    </location>
    <ligand>
        <name>FAD</name>
        <dbReference type="ChEBI" id="CHEBI:57692"/>
    </ligand>
</feature>
<dbReference type="GO" id="GO:0000166">
    <property type="term" value="F:nucleotide binding"/>
    <property type="evidence" value="ECO:0007669"/>
    <property type="project" value="UniProtKB-KW"/>
</dbReference>
<reference evidence="4 5" key="1">
    <citation type="submission" date="2018-10" db="EMBL/GenBank/DDBJ databases">
        <title>Phylogenomics of Brevibacillus.</title>
        <authorList>
            <person name="Dunlap C."/>
        </authorList>
    </citation>
    <scope>NUCLEOTIDE SEQUENCE [LARGE SCALE GENOMIC DNA]</scope>
    <source>
        <strain evidence="4 5">JCM 15085</strain>
    </source>
</reference>
<feature type="binding site" evidence="2">
    <location>
        <begin position="232"/>
        <end position="233"/>
    </location>
    <ligand>
        <name>FAD</name>
        <dbReference type="ChEBI" id="CHEBI:57692"/>
    </ligand>
</feature>
<dbReference type="Pfam" id="PF01619">
    <property type="entry name" value="Pro_dh"/>
    <property type="match status" value="1"/>
</dbReference>
<evidence type="ECO:0000313" key="4">
    <source>
        <dbReference type="EMBL" id="RNB69075.1"/>
    </source>
</evidence>
<proteinExistence type="predicted"/>
<dbReference type="PIRSF" id="PIRSF000196">
    <property type="entry name" value="Pro_dehydrog"/>
    <property type="match status" value="1"/>
</dbReference>
<dbReference type="RefSeq" id="WP_122915643.1">
    <property type="nucleotide sequence ID" value="NZ_RHHT01000077.1"/>
</dbReference>
<gene>
    <name evidence="4" type="ORF">EDM58_24385</name>
</gene>
<dbReference type="InterPro" id="IPR002872">
    <property type="entry name" value="Proline_DH_dom"/>
</dbReference>
<dbReference type="Proteomes" id="UP000281915">
    <property type="component" value="Unassembled WGS sequence"/>
</dbReference>
<keyword evidence="1" id="KW-0560">Oxidoreductase</keyword>
<dbReference type="Gene3D" id="3.20.20.220">
    <property type="match status" value="1"/>
</dbReference>
<dbReference type="EMBL" id="RHHT01000077">
    <property type="protein sequence ID" value="RNB69075.1"/>
    <property type="molecule type" value="Genomic_DNA"/>
</dbReference>
<dbReference type="SUPFAM" id="SSF51730">
    <property type="entry name" value="FAD-linked oxidoreductase"/>
    <property type="match status" value="1"/>
</dbReference>
<feature type="binding site" evidence="2">
    <location>
        <position position="169"/>
    </location>
    <ligand>
        <name>FAD</name>
        <dbReference type="ChEBI" id="CHEBI:57692"/>
    </ligand>
</feature>
<evidence type="ECO:0000256" key="2">
    <source>
        <dbReference type="PIRSR" id="PIRSR000196-2"/>
    </source>
</evidence>
<keyword evidence="2" id="KW-0285">Flavoprotein</keyword>
<evidence type="ECO:0000259" key="3">
    <source>
        <dbReference type="Pfam" id="PF01619"/>
    </source>
</evidence>
<evidence type="ECO:0000313" key="5">
    <source>
        <dbReference type="Proteomes" id="UP000281915"/>
    </source>
</evidence>
<organism evidence="4 5">
    <name type="scientific">Brevibacillus panacihumi</name>
    <dbReference type="NCBI Taxonomy" id="497735"/>
    <lineage>
        <taxon>Bacteria</taxon>
        <taxon>Bacillati</taxon>
        <taxon>Bacillota</taxon>
        <taxon>Bacilli</taxon>
        <taxon>Bacillales</taxon>
        <taxon>Paenibacillaceae</taxon>
        <taxon>Brevibacillus</taxon>
    </lineage>
</organism>
<dbReference type="GO" id="GO:0004657">
    <property type="term" value="F:proline dehydrogenase activity"/>
    <property type="evidence" value="ECO:0007669"/>
    <property type="project" value="InterPro"/>
</dbReference>
<protein>
    <submittedName>
        <fullName evidence="4">Proline dehydrogenase</fullName>
    </submittedName>
</protein>
<dbReference type="InterPro" id="IPR029041">
    <property type="entry name" value="FAD-linked_oxidoreductase-like"/>
</dbReference>
<accession>A0A3M8C2A3</accession>
<sequence length="318" mass="36092">MQDLEQNIATFLRTVARNPAIKHEVMHSPAIYQLLFSAAKRFVTGEKRTDLLARAHELTGLGYRLSAEYIGENTQDAEACSEAKDELLQLTQACGTIKRPIGVSFDLSHVGLLLDRKLAFAYAAELADEAKRQGHGIMISMEEAAKTDAILEVYEQLANERENVGITLQVQQHRTMEDVTRLLRLPGKIRLVKGAFKESPEVALGRSMELNERYLMLAEKCVQAGHEVSFATHDSLLIDELERRGYLQERHAELELLYGVRPELAKQKREEGVAVRLYLTYGKEWFLYLCHRLAEYPPQVHQAVADMMEPERLQAPGY</sequence>
<keyword evidence="2" id="KW-0547">Nucleotide-binding</keyword>
<dbReference type="InterPro" id="IPR008219">
    <property type="entry name" value="PRODH_bac_arc"/>
</dbReference>
<name>A0A3M8C2A3_9BACL</name>